<dbReference type="AlphaFoldDB" id="A0AAV5FEN4"/>
<comment type="caution">
    <text evidence="15">The sequence shown here is derived from an EMBL/GenBank/DDBJ whole genome shotgun (WGS) entry which is preliminary data.</text>
</comment>
<dbReference type="GO" id="GO:0020037">
    <property type="term" value="F:heme binding"/>
    <property type="evidence" value="ECO:0007669"/>
    <property type="project" value="InterPro"/>
</dbReference>
<feature type="compositionally biased region" description="Low complexity" evidence="13">
    <location>
        <begin position="368"/>
        <end position="381"/>
    </location>
</feature>
<proteinExistence type="inferred from homology"/>
<evidence type="ECO:0000256" key="4">
    <source>
        <dbReference type="ARBA" id="ARBA00022559"/>
    </source>
</evidence>
<feature type="compositionally biased region" description="Polar residues" evidence="13">
    <location>
        <begin position="389"/>
        <end position="406"/>
    </location>
</feature>
<keyword evidence="5" id="KW-0349">Heme</keyword>
<evidence type="ECO:0000256" key="11">
    <source>
        <dbReference type="PIRSR" id="PIRSR600823-3"/>
    </source>
</evidence>
<name>A0AAV5FEN4_ELECO</name>
<dbReference type="PANTHER" id="PTHR31388">
    <property type="entry name" value="PEROXIDASE 72-RELATED"/>
    <property type="match status" value="1"/>
</dbReference>
<feature type="region of interest" description="Disordered" evidence="13">
    <location>
        <begin position="78"/>
        <end position="128"/>
    </location>
</feature>
<feature type="region of interest" description="Disordered" evidence="13">
    <location>
        <begin position="208"/>
        <end position="233"/>
    </location>
</feature>
<evidence type="ECO:0000256" key="2">
    <source>
        <dbReference type="ARBA" id="ARBA00001970"/>
    </source>
</evidence>
<keyword evidence="16" id="KW-1185">Reference proteome</keyword>
<dbReference type="SUPFAM" id="SSF48113">
    <property type="entry name" value="Heme-dependent peroxidases"/>
    <property type="match status" value="1"/>
</dbReference>
<feature type="region of interest" description="Disordered" evidence="13">
    <location>
        <begin position="140"/>
        <end position="168"/>
    </location>
</feature>
<dbReference type="GO" id="GO:0005576">
    <property type="term" value="C:extracellular region"/>
    <property type="evidence" value="ECO:0007669"/>
    <property type="project" value="UniProtKB-SubCell"/>
</dbReference>
<evidence type="ECO:0000313" key="15">
    <source>
        <dbReference type="EMBL" id="GJN33417.1"/>
    </source>
</evidence>
<dbReference type="GO" id="GO:0042744">
    <property type="term" value="P:hydrogen peroxide catabolic process"/>
    <property type="evidence" value="ECO:0007669"/>
    <property type="project" value="UniProtKB-KW"/>
</dbReference>
<feature type="compositionally biased region" description="Acidic residues" evidence="13">
    <location>
        <begin position="158"/>
        <end position="168"/>
    </location>
</feature>
<keyword evidence="9" id="KW-0408">Iron</keyword>
<dbReference type="Proteomes" id="UP001054889">
    <property type="component" value="Unassembled WGS sequence"/>
</dbReference>
<dbReference type="InterPro" id="IPR000823">
    <property type="entry name" value="Peroxidase_pln"/>
</dbReference>
<feature type="compositionally biased region" description="Polar residues" evidence="13">
    <location>
        <begin position="112"/>
        <end position="128"/>
    </location>
</feature>
<feature type="domain" description="Plant heme peroxidase family profile" evidence="14">
    <location>
        <begin position="170"/>
        <end position="406"/>
    </location>
</feature>
<evidence type="ECO:0000256" key="12">
    <source>
        <dbReference type="RuleBase" id="RU004241"/>
    </source>
</evidence>
<keyword evidence="8" id="KW-0560">Oxidoreductase</keyword>
<feature type="region of interest" description="Disordered" evidence="13">
    <location>
        <begin position="363"/>
        <end position="406"/>
    </location>
</feature>
<dbReference type="EMBL" id="BQKI01000084">
    <property type="protein sequence ID" value="GJN33417.1"/>
    <property type="molecule type" value="Genomic_DNA"/>
</dbReference>
<keyword evidence="6 11" id="KW-0479">Metal-binding</keyword>
<dbReference type="GO" id="GO:0046872">
    <property type="term" value="F:metal ion binding"/>
    <property type="evidence" value="ECO:0007669"/>
    <property type="project" value="UniProtKB-KW"/>
</dbReference>
<keyword evidence="4" id="KW-0575">Peroxidase</keyword>
<protein>
    <recommendedName>
        <fullName evidence="14">Plant heme peroxidase family profile domain-containing protein</fullName>
    </recommendedName>
</protein>
<accession>A0AAV5FEN4</accession>
<evidence type="ECO:0000256" key="1">
    <source>
        <dbReference type="ARBA" id="ARBA00000189"/>
    </source>
</evidence>
<dbReference type="InterPro" id="IPR002016">
    <property type="entry name" value="Haem_peroxidase"/>
</dbReference>
<evidence type="ECO:0000256" key="13">
    <source>
        <dbReference type="SAM" id="MobiDB-lite"/>
    </source>
</evidence>
<dbReference type="InterPro" id="IPR010255">
    <property type="entry name" value="Haem_peroxidase_sf"/>
</dbReference>
<comment type="similarity">
    <text evidence="12">Belongs to the peroxidase family.</text>
</comment>
<feature type="binding site" evidence="11">
    <location>
        <position position="338"/>
    </location>
    <ligand>
        <name>Ca(2+)</name>
        <dbReference type="ChEBI" id="CHEBI:29108"/>
        <label>2</label>
    </ligand>
</feature>
<feature type="region of interest" description="Disordered" evidence="13">
    <location>
        <begin position="1"/>
        <end position="57"/>
    </location>
</feature>
<evidence type="ECO:0000313" key="16">
    <source>
        <dbReference type="Proteomes" id="UP001054889"/>
    </source>
</evidence>
<comment type="cofactor">
    <cofactor evidence="11">
        <name>Ca(2+)</name>
        <dbReference type="ChEBI" id="CHEBI:29108"/>
    </cofactor>
    <text evidence="11">Binds 2 calcium ions per subunit.</text>
</comment>
<evidence type="ECO:0000256" key="5">
    <source>
        <dbReference type="ARBA" id="ARBA00022617"/>
    </source>
</evidence>
<dbReference type="GO" id="GO:0140825">
    <property type="term" value="F:lactoperoxidase activity"/>
    <property type="evidence" value="ECO:0007669"/>
    <property type="project" value="UniProtKB-EC"/>
</dbReference>
<evidence type="ECO:0000259" key="14">
    <source>
        <dbReference type="PROSITE" id="PS50873"/>
    </source>
</evidence>
<keyword evidence="7 11" id="KW-0106">Calcium</keyword>
<reference evidence="15" key="1">
    <citation type="journal article" date="2018" name="DNA Res.">
        <title>Multiple hybrid de novo genome assembly of finger millet, an orphan allotetraploid crop.</title>
        <authorList>
            <person name="Hatakeyama M."/>
            <person name="Aluri S."/>
            <person name="Balachadran M.T."/>
            <person name="Sivarajan S.R."/>
            <person name="Patrignani A."/>
            <person name="Gruter S."/>
            <person name="Poveda L."/>
            <person name="Shimizu-Inatsugi R."/>
            <person name="Baeten J."/>
            <person name="Francoijs K.J."/>
            <person name="Nataraja K.N."/>
            <person name="Reddy Y.A.N."/>
            <person name="Phadnis S."/>
            <person name="Ravikumar R.L."/>
            <person name="Schlapbach R."/>
            <person name="Sreeman S.M."/>
            <person name="Shimizu K.K."/>
        </authorList>
    </citation>
    <scope>NUCLEOTIDE SEQUENCE</scope>
</reference>
<keyword evidence="10" id="KW-0376">Hydrogen peroxide</keyword>
<evidence type="ECO:0000256" key="9">
    <source>
        <dbReference type="ARBA" id="ARBA00023004"/>
    </source>
</evidence>
<reference evidence="15" key="2">
    <citation type="submission" date="2021-12" db="EMBL/GenBank/DDBJ databases">
        <title>Resequencing data analysis of finger millet.</title>
        <authorList>
            <person name="Hatakeyama M."/>
            <person name="Aluri S."/>
            <person name="Balachadran M.T."/>
            <person name="Sivarajan S.R."/>
            <person name="Poveda L."/>
            <person name="Shimizu-Inatsugi R."/>
            <person name="Schlapbach R."/>
            <person name="Sreeman S.M."/>
            <person name="Shimizu K.K."/>
        </authorList>
    </citation>
    <scope>NUCLEOTIDE SEQUENCE</scope>
</reference>
<organism evidence="15 16">
    <name type="scientific">Eleusine coracana subsp. coracana</name>
    <dbReference type="NCBI Taxonomy" id="191504"/>
    <lineage>
        <taxon>Eukaryota</taxon>
        <taxon>Viridiplantae</taxon>
        <taxon>Streptophyta</taxon>
        <taxon>Embryophyta</taxon>
        <taxon>Tracheophyta</taxon>
        <taxon>Spermatophyta</taxon>
        <taxon>Magnoliopsida</taxon>
        <taxon>Liliopsida</taxon>
        <taxon>Poales</taxon>
        <taxon>Poaceae</taxon>
        <taxon>PACMAD clade</taxon>
        <taxon>Chloridoideae</taxon>
        <taxon>Cynodonteae</taxon>
        <taxon>Eleusininae</taxon>
        <taxon>Eleusine</taxon>
    </lineage>
</organism>
<feature type="binding site" evidence="11">
    <location>
        <position position="330"/>
    </location>
    <ligand>
        <name>Ca(2+)</name>
        <dbReference type="ChEBI" id="CHEBI:29108"/>
        <label>2</label>
    </ligand>
</feature>
<sequence>MEKDGGCFSDARGTAANRGTRGGARGSDQASFPRGGFPNMGFNPGWGGHGYQGGRGRARGYEPRGRCFGGNHHYQRGGYGGNADDTDNKQQGDARAIQLQDSKSKGKKHADSNTSTRGNTVSGAVSGSGNKRAVFKLTAPGLANEDDPLDWEGLADGSADESDEEVDYGEQVKAMLPKDKQLSLEESLEVATPTKVAASVAELAAIPEVSTPSRRSKRRAGSADQDMQEQAERLKAARNMEKLPEEGILLGNDATSINNAIDNIKDLEKNRLIDGANVDKELTQSVRLNTSSSGIGYTTKTNIDSTFRMSLRANCPATASNSNTNPAPLDTMMPNSFDNAYFSNVLFQRRLLHSQTRCCSTAAAPTKRGQGLRVQRRGVQQRLHHGNDQPKTGSQAQIRLSCSRVN</sequence>
<dbReference type="Gene3D" id="1.10.420.10">
    <property type="entry name" value="Peroxidase, domain 2"/>
    <property type="match status" value="1"/>
</dbReference>
<evidence type="ECO:0000256" key="8">
    <source>
        <dbReference type="ARBA" id="ARBA00023002"/>
    </source>
</evidence>
<dbReference type="Pfam" id="PF00141">
    <property type="entry name" value="peroxidase"/>
    <property type="match status" value="1"/>
</dbReference>
<comment type="subcellular location">
    <subcellularLocation>
        <location evidence="3">Secreted</location>
    </subcellularLocation>
</comment>
<dbReference type="PROSITE" id="PS50873">
    <property type="entry name" value="PEROXIDASE_4"/>
    <property type="match status" value="1"/>
</dbReference>
<gene>
    <name evidence="15" type="primary">gb22015</name>
    <name evidence="15" type="ORF">PR202_gb22015</name>
</gene>
<comment type="catalytic activity">
    <reaction evidence="1">
        <text>2 a phenolic donor + H2O2 = 2 a phenolic radical donor + 2 H2O</text>
        <dbReference type="Rhea" id="RHEA:56136"/>
        <dbReference type="ChEBI" id="CHEBI:15377"/>
        <dbReference type="ChEBI" id="CHEBI:16240"/>
        <dbReference type="ChEBI" id="CHEBI:139520"/>
        <dbReference type="ChEBI" id="CHEBI:139521"/>
        <dbReference type="EC" id="1.11.1.7"/>
    </reaction>
</comment>
<comment type="cofactor">
    <cofactor evidence="2">
        <name>heme b</name>
        <dbReference type="ChEBI" id="CHEBI:60344"/>
    </cofactor>
</comment>
<evidence type="ECO:0000256" key="10">
    <source>
        <dbReference type="ARBA" id="ARBA00023324"/>
    </source>
</evidence>
<evidence type="ECO:0000256" key="3">
    <source>
        <dbReference type="ARBA" id="ARBA00004613"/>
    </source>
</evidence>
<dbReference type="PANTHER" id="PTHR31388:SF48">
    <property type="entry name" value="PEROXIDASE 70"/>
    <property type="match status" value="1"/>
</dbReference>
<evidence type="ECO:0000256" key="6">
    <source>
        <dbReference type="ARBA" id="ARBA00022723"/>
    </source>
</evidence>
<evidence type="ECO:0000256" key="7">
    <source>
        <dbReference type="ARBA" id="ARBA00022837"/>
    </source>
</evidence>
<dbReference type="GO" id="GO:0006979">
    <property type="term" value="P:response to oxidative stress"/>
    <property type="evidence" value="ECO:0007669"/>
    <property type="project" value="InterPro"/>
</dbReference>
<feature type="compositionally biased region" description="Gly residues" evidence="13">
    <location>
        <begin position="44"/>
        <end position="55"/>
    </location>
</feature>